<protein>
    <submittedName>
        <fullName evidence="4">CCD42 protein</fullName>
    </submittedName>
</protein>
<evidence type="ECO:0000259" key="3">
    <source>
        <dbReference type="Pfam" id="PF13863"/>
    </source>
</evidence>
<dbReference type="GO" id="GO:0005856">
    <property type="term" value="C:cytoskeleton"/>
    <property type="evidence" value="ECO:0007669"/>
    <property type="project" value="UniProtKB-ARBA"/>
</dbReference>
<dbReference type="PANTHER" id="PTHR21683:SF8">
    <property type="entry name" value="COILED-COIL DOMAIN-CONTAINING PROTEIN 42"/>
    <property type="match status" value="1"/>
</dbReference>
<dbReference type="InterPro" id="IPR025252">
    <property type="entry name" value="DUF4200"/>
</dbReference>
<feature type="non-terminal residue" evidence="4">
    <location>
        <position position="1"/>
    </location>
</feature>
<feature type="coiled-coil region" evidence="2">
    <location>
        <begin position="85"/>
        <end position="112"/>
    </location>
</feature>
<dbReference type="InterPro" id="IPR051147">
    <property type="entry name" value="CFAP_domain-containing"/>
</dbReference>
<gene>
    <name evidence="4" type="primary">Ccdc42</name>
    <name evidence="4" type="ORF">NYCBRA_R08331</name>
</gene>
<organism evidence="4 5">
    <name type="scientific">Nyctibius bracteatus</name>
    <name type="common">Rufous potoo</name>
    <dbReference type="NCBI Taxonomy" id="48426"/>
    <lineage>
        <taxon>Eukaryota</taxon>
        <taxon>Metazoa</taxon>
        <taxon>Chordata</taxon>
        <taxon>Craniata</taxon>
        <taxon>Vertebrata</taxon>
        <taxon>Euteleostomi</taxon>
        <taxon>Archelosauria</taxon>
        <taxon>Archosauria</taxon>
        <taxon>Dinosauria</taxon>
        <taxon>Saurischia</taxon>
        <taxon>Theropoda</taxon>
        <taxon>Coelurosauria</taxon>
        <taxon>Aves</taxon>
        <taxon>Neognathae</taxon>
        <taxon>Neoaves</taxon>
        <taxon>Strisores</taxon>
        <taxon>Caprimulgiformes</taxon>
        <taxon>Nyctibiidae</taxon>
        <taxon>Nyctibius</taxon>
    </lineage>
</organism>
<feature type="domain" description="DUF4200" evidence="3">
    <location>
        <begin position="11"/>
        <end position="128"/>
    </location>
</feature>
<dbReference type="Proteomes" id="UP000538472">
    <property type="component" value="Unassembled WGS sequence"/>
</dbReference>
<evidence type="ECO:0000256" key="2">
    <source>
        <dbReference type="SAM" id="Coils"/>
    </source>
</evidence>
<feature type="coiled-coil region" evidence="2">
    <location>
        <begin position="8"/>
        <end position="42"/>
    </location>
</feature>
<dbReference type="Pfam" id="PF13863">
    <property type="entry name" value="DUF4200"/>
    <property type="match status" value="1"/>
</dbReference>
<sequence length="235" mass="28305">EPEPPSQIVRLQEKKKEVQLMEKALEEKKEAFREKMNVLSCRWRDLHTKDAQQKTHVETSRGILKENEKMRVQALMKARKERERKIQKESELLRAKSQMEALRNEHQKLFKRVQKYSIFKKYLEDVVKVSQFEEIQEIIQHYKTLVRRRKDLRQSQQESKEMFEQAKVLLDQYTAEKEAEILQYKNDLVQLQKRLDQAKSDTRCWETRSTDIQNTTAEKARKLATIKLVTLNLFQ</sequence>
<reference evidence="4 5" key="1">
    <citation type="submission" date="2019-09" db="EMBL/GenBank/DDBJ databases">
        <title>Bird 10,000 Genomes (B10K) Project - Family phase.</title>
        <authorList>
            <person name="Zhang G."/>
        </authorList>
    </citation>
    <scope>NUCLEOTIDE SEQUENCE [LARGE SCALE GENOMIC DNA]</scope>
    <source>
        <strain evidence="4">B10K-CU-031-10</strain>
        <tissue evidence="4">Muscle</tissue>
    </source>
</reference>
<dbReference type="EMBL" id="VWZB01000283">
    <property type="protein sequence ID" value="NXF34571.1"/>
    <property type="molecule type" value="Genomic_DNA"/>
</dbReference>
<evidence type="ECO:0000313" key="4">
    <source>
        <dbReference type="EMBL" id="NXF34571.1"/>
    </source>
</evidence>
<proteinExistence type="predicted"/>
<evidence type="ECO:0000256" key="1">
    <source>
        <dbReference type="ARBA" id="ARBA00023054"/>
    </source>
</evidence>
<name>A0A7K8SXR7_9AVES</name>
<keyword evidence="5" id="KW-1185">Reference proteome</keyword>
<feature type="coiled-coil region" evidence="2">
    <location>
        <begin position="174"/>
        <end position="208"/>
    </location>
</feature>
<dbReference type="GO" id="GO:0007286">
    <property type="term" value="P:spermatid development"/>
    <property type="evidence" value="ECO:0007669"/>
    <property type="project" value="TreeGrafter"/>
</dbReference>
<evidence type="ECO:0000313" key="5">
    <source>
        <dbReference type="Proteomes" id="UP000538472"/>
    </source>
</evidence>
<keyword evidence="1 2" id="KW-0175">Coiled coil</keyword>
<comment type="caution">
    <text evidence="4">The sequence shown here is derived from an EMBL/GenBank/DDBJ whole genome shotgun (WGS) entry which is preliminary data.</text>
</comment>
<feature type="non-terminal residue" evidence="4">
    <location>
        <position position="235"/>
    </location>
</feature>
<accession>A0A7K8SXR7</accession>
<dbReference type="AlphaFoldDB" id="A0A7K8SXR7"/>
<dbReference type="PANTHER" id="PTHR21683">
    <property type="entry name" value="COILED-COIL DOMAIN-CONTAINING PROTEIN 42 LIKE-2-LIKE-RELATED"/>
    <property type="match status" value="1"/>
</dbReference>